<feature type="region of interest" description="Disordered" evidence="6">
    <location>
        <begin position="288"/>
        <end position="312"/>
    </location>
</feature>
<gene>
    <name evidence="9" type="ORF">F5X68DRAFT_262433</name>
</gene>
<evidence type="ECO:0000256" key="3">
    <source>
        <dbReference type="ARBA" id="ARBA00022989"/>
    </source>
</evidence>
<keyword evidence="3 7" id="KW-1133">Transmembrane helix</keyword>
<proteinExistence type="inferred from homology"/>
<dbReference type="Proteomes" id="UP000770015">
    <property type="component" value="Unassembled WGS sequence"/>
</dbReference>
<dbReference type="AlphaFoldDB" id="A0A9P8V8F6"/>
<evidence type="ECO:0000259" key="8">
    <source>
        <dbReference type="Pfam" id="PF20684"/>
    </source>
</evidence>
<comment type="caution">
    <text evidence="9">The sequence shown here is derived from an EMBL/GenBank/DDBJ whole genome shotgun (WGS) entry which is preliminary data.</text>
</comment>
<comment type="subcellular location">
    <subcellularLocation>
        <location evidence="1">Membrane</location>
        <topology evidence="1">Multi-pass membrane protein</topology>
    </subcellularLocation>
</comment>
<keyword evidence="4 7" id="KW-0472">Membrane</keyword>
<evidence type="ECO:0000256" key="7">
    <source>
        <dbReference type="SAM" id="Phobius"/>
    </source>
</evidence>
<accession>A0A9P8V8F6</accession>
<evidence type="ECO:0000313" key="10">
    <source>
        <dbReference type="Proteomes" id="UP000770015"/>
    </source>
</evidence>
<evidence type="ECO:0000256" key="1">
    <source>
        <dbReference type="ARBA" id="ARBA00004141"/>
    </source>
</evidence>
<evidence type="ECO:0000256" key="2">
    <source>
        <dbReference type="ARBA" id="ARBA00022692"/>
    </source>
</evidence>
<feature type="transmembrane region" description="Helical" evidence="7">
    <location>
        <begin position="129"/>
        <end position="151"/>
    </location>
</feature>
<sequence>MIGLGGDAPMMLGILWSLTLAAFVFVLLRLYTRVKVVEAYGWDDHFFNASFATLLVYDVMMTISSHYGFGRDMEEIIAIKGPVEGMEAITRAILYSAIGQTVLVFGTVLSKTSLALFLTRLVTTRRDRIAIWVPDFFLGTAVVASLFVFWFSCQPTQYLWDRRLDGECTIDPGPISMYAGSWSVILDFWYAAFPWWMLWNIQMPKRDKVIIAGSMSLGIFAGACGIKRAIELRNLGSPNYLRDIVGIIIWHAAELCTTMVCIGIPVCRPLYKDWVGRYMSTEDSGDYSGGWMGGRPKKQSNQSNQSGGGVFGLQTIGGTDYQNITERNAGSSRSANQDDDNLTDEDVVLRRDVDPKTQQEISVQAGYPGVVGHSTADNASEESILGENTRDAARQRPRPSIVVQKEFRVVGA</sequence>
<dbReference type="PANTHER" id="PTHR33048">
    <property type="entry name" value="PTH11-LIKE INTEGRAL MEMBRANE PROTEIN (AFU_ORTHOLOGUE AFUA_5G11245)"/>
    <property type="match status" value="1"/>
</dbReference>
<evidence type="ECO:0000313" key="9">
    <source>
        <dbReference type="EMBL" id="KAH6685911.1"/>
    </source>
</evidence>
<reference evidence="9" key="1">
    <citation type="journal article" date="2021" name="Nat. Commun.">
        <title>Genetic determinants of endophytism in the Arabidopsis root mycobiome.</title>
        <authorList>
            <person name="Mesny F."/>
            <person name="Miyauchi S."/>
            <person name="Thiergart T."/>
            <person name="Pickel B."/>
            <person name="Atanasova L."/>
            <person name="Karlsson M."/>
            <person name="Huettel B."/>
            <person name="Barry K.W."/>
            <person name="Haridas S."/>
            <person name="Chen C."/>
            <person name="Bauer D."/>
            <person name="Andreopoulos W."/>
            <person name="Pangilinan J."/>
            <person name="LaButti K."/>
            <person name="Riley R."/>
            <person name="Lipzen A."/>
            <person name="Clum A."/>
            <person name="Drula E."/>
            <person name="Henrissat B."/>
            <person name="Kohler A."/>
            <person name="Grigoriev I.V."/>
            <person name="Martin F.M."/>
            <person name="Hacquard S."/>
        </authorList>
    </citation>
    <scope>NUCLEOTIDE SEQUENCE</scope>
    <source>
        <strain evidence="9">MPI-SDFR-AT-0117</strain>
    </source>
</reference>
<feature type="domain" description="Rhodopsin" evidence="8">
    <location>
        <begin position="28"/>
        <end position="272"/>
    </location>
</feature>
<feature type="transmembrane region" description="Helical" evidence="7">
    <location>
        <begin position="209"/>
        <end position="228"/>
    </location>
</feature>
<dbReference type="InterPro" id="IPR049326">
    <property type="entry name" value="Rhodopsin_dom_fungi"/>
</dbReference>
<keyword evidence="2 7" id="KW-0812">Transmembrane</keyword>
<feature type="transmembrane region" description="Helical" evidence="7">
    <location>
        <begin position="89"/>
        <end position="109"/>
    </location>
</feature>
<dbReference type="Pfam" id="PF20684">
    <property type="entry name" value="Fung_rhodopsin"/>
    <property type="match status" value="1"/>
</dbReference>
<comment type="similarity">
    <text evidence="5">Belongs to the SAT4 family.</text>
</comment>
<feature type="transmembrane region" description="Helical" evidence="7">
    <location>
        <begin position="12"/>
        <end position="31"/>
    </location>
</feature>
<dbReference type="GO" id="GO:0016020">
    <property type="term" value="C:membrane"/>
    <property type="evidence" value="ECO:0007669"/>
    <property type="project" value="UniProtKB-SubCell"/>
</dbReference>
<dbReference type="PANTHER" id="PTHR33048:SF93">
    <property type="entry name" value="INTEGRAL MEMBRANE PROTEIN"/>
    <property type="match status" value="1"/>
</dbReference>
<organism evidence="9 10">
    <name type="scientific">Plectosphaerella plurivora</name>
    <dbReference type="NCBI Taxonomy" id="936078"/>
    <lineage>
        <taxon>Eukaryota</taxon>
        <taxon>Fungi</taxon>
        <taxon>Dikarya</taxon>
        <taxon>Ascomycota</taxon>
        <taxon>Pezizomycotina</taxon>
        <taxon>Sordariomycetes</taxon>
        <taxon>Hypocreomycetidae</taxon>
        <taxon>Glomerellales</taxon>
        <taxon>Plectosphaerellaceae</taxon>
        <taxon>Plectosphaerella</taxon>
    </lineage>
</organism>
<keyword evidence="10" id="KW-1185">Reference proteome</keyword>
<protein>
    <recommendedName>
        <fullName evidence="8">Rhodopsin domain-containing protein</fullName>
    </recommendedName>
</protein>
<feature type="transmembrane region" description="Helical" evidence="7">
    <location>
        <begin position="248"/>
        <end position="271"/>
    </location>
</feature>
<dbReference type="EMBL" id="JAGSXJ010000014">
    <property type="protein sequence ID" value="KAH6685911.1"/>
    <property type="molecule type" value="Genomic_DNA"/>
</dbReference>
<evidence type="ECO:0000256" key="4">
    <source>
        <dbReference type="ARBA" id="ARBA00023136"/>
    </source>
</evidence>
<feature type="transmembrane region" description="Helical" evidence="7">
    <location>
        <begin position="51"/>
        <end position="69"/>
    </location>
</feature>
<feature type="region of interest" description="Disordered" evidence="6">
    <location>
        <begin position="368"/>
        <end position="399"/>
    </location>
</feature>
<dbReference type="OrthoDB" id="3923077at2759"/>
<dbReference type="InterPro" id="IPR052337">
    <property type="entry name" value="SAT4-like"/>
</dbReference>
<evidence type="ECO:0000256" key="6">
    <source>
        <dbReference type="SAM" id="MobiDB-lite"/>
    </source>
</evidence>
<evidence type="ECO:0000256" key="5">
    <source>
        <dbReference type="ARBA" id="ARBA00038359"/>
    </source>
</evidence>
<feature type="transmembrane region" description="Helical" evidence="7">
    <location>
        <begin position="175"/>
        <end position="197"/>
    </location>
</feature>
<name>A0A9P8V8F6_9PEZI</name>